<keyword evidence="1" id="KW-0472">Membrane</keyword>
<accession>A0A481YZT6</accession>
<organism evidence="2">
    <name type="scientific">Mimivirus LCMiAC01</name>
    <dbReference type="NCBI Taxonomy" id="2506608"/>
    <lineage>
        <taxon>Viruses</taxon>
        <taxon>Varidnaviria</taxon>
        <taxon>Bamfordvirae</taxon>
        <taxon>Nucleocytoviricota</taxon>
        <taxon>Megaviricetes</taxon>
        <taxon>Imitervirales</taxon>
        <taxon>Mimiviridae</taxon>
        <taxon>Klosneuvirinae</taxon>
    </lineage>
</organism>
<feature type="transmembrane region" description="Helical" evidence="1">
    <location>
        <begin position="145"/>
        <end position="173"/>
    </location>
</feature>
<dbReference type="EMBL" id="MK500396">
    <property type="protein sequence ID" value="QBK88728.1"/>
    <property type="molecule type" value="Genomic_DNA"/>
</dbReference>
<gene>
    <name evidence="2" type="ORF">LCMiAC01_04100</name>
</gene>
<keyword evidence="1" id="KW-1133">Transmembrane helix</keyword>
<evidence type="ECO:0000256" key="1">
    <source>
        <dbReference type="SAM" id="Phobius"/>
    </source>
</evidence>
<proteinExistence type="predicted"/>
<keyword evidence="1" id="KW-0812">Transmembrane</keyword>
<evidence type="ECO:0000313" key="2">
    <source>
        <dbReference type="EMBL" id="QBK88728.1"/>
    </source>
</evidence>
<name>A0A481YZT6_9VIRU</name>
<sequence length="179" mass="19863">MLLLFAIVSTVLASGCWIEYAAILPAQWKTTPLVTIDTNYSRVFNACDMATGGMYEIGYEINNIDTVYVRIYYELSQVINGSYVRKGEVCNGSCTSGNIYICCKDFNHKYIRVTVENLKNSSNSSVVLQSLSIRYAQEWATAASLVGFMIVCVLSGVLLLLCFGCICGCVLCVMRKKYI</sequence>
<reference evidence="2" key="1">
    <citation type="journal article" date="2019" name="MBio">
        <title>Virus Genomes from Deep Sea Sediments Expand the Ocean Megavirome and Support Independent Origins of Viral Gigantism.</title>
        <authorList>
            <person name="Backstrom D."/>
            <person name="Yutin N."/>
            <person name="Jorgensen S.L."/>
            <person name="Dharamshi J."/>
            <person name="Homa F."/>
            <person name="Zaremba-Niedwiedzka K."/>
            <person name="Spang A."/>
            <person name="Wolf Y.I."/>
            <person name="Koonin E.V."/>
            <person name="Ettema T.J."/>
        </authorList>
    </citation>
    <scope>NUCLEOTIDE SEQUENCE</scope>
</reference>
<protein>
    <submittedName>
        <fullName evidence="2">Uncharacterized protein</fullName>
    </submittedName>
</protein>